<keyword evidence="2" id="KW-1133">Transmembrane helix</keyword>
<name>A8XA91_CAEBR</name>
<evidence type="ECO:0000313" key="5">
    <source>
        <dbReference type="WormBase" id="CBG10046"/>
    </source>
</evidence>
<feature type="region of interest" description="Disordered" evidence="1">
    <location>
        <begin position="151"/>
        <end position="173"/>
    </location>
</feature>
<sequence length="191" mass="21856">MKVIHFKGAAFRHLDDGKVEMMPPYFYDRKAKNVVLVLMVVDIIFTCFCILPANDLVACVLFATRHNLSKKTVFSKWQICRDHPELNLCKWHNGGMVTVPVPATTTERTEDSAEAPPLSESIFVNEPDMMLSSKWSNAEILQETVQKELRTEPNRFEGRLHRESDSAEMKDVEDQKFDETIMSANEDVFSA</sequence>
<dbReference type="OMA" id="CKWHNGG"/>
<evidence type="ECO:0000256" key="1">
    <source>
        <dbReference type="SAM" id="MobiDB-lite"/>
    </source>
</evidence>
<dbReference type="EMBL" id="HE601459">
    <property type="protein sequence ID" value="CAP29559.1"/>
    <property type="molecule type" value="Genomic_DNA"/>
</dbReference>
<proteinExistence type="predicted"/>
<evidence type="ECO:0000256" key="2">
    <source>
        <dbReference type="SAM" id="Phobius"/>
    </source>
</evidence>
<dbReference type="HOGENOM" id="CLU_1422627_0_0_1"/>
<dbReference type="GeneID" id="8583704"/>
<dbReference type="InParanoid" id="A8XA91"/>
<dbReference type="RefSeq" id="XP_002641710.1">
    <property type="nucleotide sequence ID" value="XM_002641664.1"/>
</dbReference>
<protein>
    <submittedName>
        <fullName evidence="3">Protein CBG10046</fullName>
    </submittedName>
</protein>
<dbReference type="CTD" id="8583704"/>
<keyword evidence="4" id="KW-1185">Reference proteome</keyword>
<dbReference type="eggNOG" id="ENOG502TGJ6">
    <property type="taxonomic scope" value="Eukaryota"/>
</dbReference>
<keyword evidence="2" id="KW-0812">Transmembrane</keyword>
<feature type="transmembrane region" description="Helical" evidence="2">
    <location>
        <begin position="34"/>
        <end position="63"/>
    </location>
</feature>
<dbReference type="KEGG" id="cbr:CBG_10046"/>
<keyword evidence="2" id="KW-0472">Membrane</keyword>
<gene>
    <name evidence="3 5" type="ORF">CBG10046</name>
    <name evidence="3" type="ORF">CBG_10046</name>
</gene>
<reference evidence="3 4" key="1">
    <citation type="journal article" date="2003" name="PLoS Biol.">
        <title>The genome sequence of Caenorhabditis briggsae: a platform for comparative genomics.</title>
        <authorList>
            <person name="Stein L.D."/>
            <person name="Bao Z."/>
            <person name="Blasiar D."/>
            <person name="Blumenthal T."/>
            <person name="Brent M.R."/>
            <person name="Chen N."/>
            <person name="Chinwalla A."/>
            <person name="Clarke L."/>
            <person name="Clee C."/>
            <person name="Coghlan A."/>
            <person name="Coulson A."/>
            <person name="D'Eustachio P."/>
            <person name="Fitch D.H."/>
            <person name="Fulton L.A."/>
            <person name="Fulton R.E."/>
            <person name="Griffiths-Jones S."/>
            <person name="Harris T.W."/>
            <person name="Hillier L.W."/>
            <person name="Kamath R."/>
            <person name="Kuwabara P.E."/>
            <person name="Mardis E.R."/>
            <person name="Marra M.A."/>
            <person name="Miner T.L."/>
            <person name="Minx P."/>
            <person name="Mullikin J.C."/>
            <person name="Plumb R.W."/>
            <person name="Rogers J."/>
            <person name="Schein J.E."/>
            <person name="Sohrmann M."/>
            <person name="Spieth J."/>
            <person name="Stajich J.E."/>
            <person name="Wei C."/>
            <person name="Willey D."/>
            <person name="Wilson R.K."/>
            <person name="Durbin R."/>
            <person name="Waterston R.H."/>
        </authorList>
    </citation>
    <scope>NUCLEOTIDE SEQUENCE [LARGE SCALE GENOMIC DNA]</scope>
    <source>
        <strain evidence="3 4">AF16</strain>
    </source>
</reference>
<dbReference type="AlphaFoldDB" id="A8XA91"/>
<evidence type="ECO:0000313" key="3">
    <source>
        <dbReference type="EMBL" id="CAP29559.1"/>
    </source>
</evidence>
<organism evidence="3 4">
    <name type="scientific">Caenorhabditis briggsae</name>
    <dbReference type="NCBI Taxonomy" id="6238"/>
    <lineage>
        <taxon>Eukaryota</taxon>
        <taxon>Metazoa</taxon>
        <taxon>Ecdysozoa</taxon>
        <taxon>Nematoda</taxon>
        <taxon>Chromadorea</taxon>
        <taxon>Rhabditida</taxon>
        <taxon>Rhabditina</taxon>
        <taxon>Rhabditomorpha</taxon>
        <taxon>Rhabditoidea</taxon>
        <taxon>Rhabditidae</taxon>
        <taxon>Peloderinae</taxon>
        <taxon>Caenorhabditis</taxon>
    </lineage>
</organism>
<evidence type="ECO:0000313" key="4">
    <source>
        <dbReference type="Proteomes" id="UP000008549"/>
    </source>
</evidence>
<dbReference type="WormBase" id="CBG10046">
    <property type="protein sequence ID" value="CBP43642"/>
    <property type="gene ID" value="WBGene00031528"/>
</dbReference>
<accession>A8XA91</accession>
<dbReference type="FunCoup" id="A8XA91">
    <property type="interactions" value="1419"/>
</dbReference>
<dbReference type="Proteomes" id="UP000008549">
    <property type="component" value="Unassembled WGS sequence"/>
</dbReference>
<reference evidence="3 4" key="2">
    <citation type="journal article" date="2011" name="PLoS Genet.">
        <title>Caenorhabditis briggsae recombinant inbred line genotypes reveal inter-strain incompatibility and the evolution of recombination.</title>
        <authorList>
            <person name="Ross J.A."/>
            <person name="Koboldt D.C."/>
            <person name="Staisch J.E."/>
            <person name="Chamberlin H.M."/>
            <person name="Gupta B.P."/>
            <person name="Miller R.D."/>
            <person name="Baird S.E."/>
            <person name="Haag E.S."/>
        </authorList>
    </citation>
    <scope>NUCLEOTIDE SEQUENCE [LARGE SCALE GENOMIC DNA]</scope>
    <source>
        <strain evidence="3 4">AF16</strain>
    </source>
</reference>